<feature type="transmembrane region" description="Helical" evidence="1">
    <location>
        <begin position="33"/>
        <end position="59"/>
    </location>
</feature>
<feature type="transmembrane region" description="Helical" evidence="1">
    <location>
        <begin position="553"/>
        <end position="573"/>
    </location>
</feature>
<dbReference type="STRING" id="943830.A4A58_18160"/>
<name>A0A163XAQ6_9BRAD</name>
<reference evidence="2 3" key="1">
    <citation type="submission" date="2016-03" db="EMBL/GenBank/DDBJ databases">
        <title>Microsymbionts genomes from the relict species Vavilovia formosa (Stev.) Fed.</title>
        <authorList>
            <person name="Kopat V."/>
            <person name="Chirak E."/>
            <person name="Kimeklis A."/>
            <person name="Andronov E."/>
        </authorList>
    </citation>
    <scope>NUCLEOTIDE SEQUENCE [LARGE SCALE GENOMIC DNA]</scope>
    <source>
        <strain evidence="2 3">Vaf07</strain>
    </source>
</reference>
<comment type="caution">
    <text evidence="2">The sequence shown here is derived from an EMBL/GenBank/DDBJ whole genome shotgun (WGS) entry which is preliminary data.</text>
</comment>
<gene>
    <name evidence="2" type="ORF">A4A58_18160</name>
</gene>
<protein>
    <submittedName>
        <fullName evidence="2">Uncharacterized protein</fullName>
    </submittedName>
</protein>
<feature type="transmembrane region" description="Helical" evidence="1">
    <location>
        <begin position="307"/>
        <end position="336"/>
    </location>
</feature>
<feature type="transmembrane region" description="Helical" evidence="1">
    <location>
        <begin position="464"/>
        <end position="486"/>
    </location>
</feature>
<dbReference type="AlphaFoldDB" id="A0A163XAQ6"/>
<feature type="transmembrane region" description="Helical" evidence="1">
    <location>
        <begin position="498"/>
        <end position="516"/>
    </location>
</feature>
<feature type="transmembrane region" description="Helical" evidence="1">
    <location>
        <begin position="585"/>
        <end position="606"/>
    </location>
</feature>
<dbReference type="OrthoDB" id="8170803at2"/>
<feature type="transmembrane region" description="Helical" evidence="1">
    <location>
        <begin position="71"/>
        <end position="92"/>
    </location>
</feature>
<dbReference type="Proteomes" id="UP000076574">
    <property type="component" value="Unassembled WGS sequence"/>
</dbReference>
<accession>A0A163XAQ6</accession>
<proteinExistence type="predicted"/>
<evidence type="ECO:0000313" key="2">
    <source>
        <dbReference type="EMBL" id="KZD20658.1"/>
    </source>
</evidence>
<feature type="transmembrane region" description="Helical" evidence="1">
    <location>
        <begin position="216"/>
        <end position="238"/>
    </location>
</feature>
<feature type="transmembrane region" description="Helical" evidence="1">
    <location>
        <begin position="250"/>
        <end position="270"/>
    </location>
</feature>
<evidence type="ECO:0000256" key="1">
    <source>
        <dbReference type="SAM" id="Phobius"/>
    </source>
</evidence>
<feature type="transmembrane region" description="Helical" evidence="1">
    <location>
        <begin position="522"/>
        <end position="541"/>
    </location>
</feature>
<keyword evidence="1" id="KW-1133">Transmembrane helix</keyword>
<keyword evidence="3" id="KW-1185">Reference proteome</keyword>
<feature type="transmembrane region" description="Helical" evidence="1">
    <location>
        <begin position="98"/>
        <end position="118"/>
    </location>
</feature>
<feature type="transmembrane region" description="Helical" evidence="1">
    <location>
        <begin position="435"/>
        <end position="458"/>
    </location>
</feature>
<keyword evidence="1" id="KW-0812">Transmembrane</keyword>
<feature type="transmembrane region" description="Helical" evidence="1">
    <location>
        <begin position="348"/>
        <end position="370"/>
    </location>
</feature>
<sequence>MAGAAAVFALTVTLVLANPPDAGALLFDAGWRNGVFGLAMVALVPLILTVQIGIGTAWARRFGYDAKSSELWFLWLCGSAWLSLIGVVLAVAGLINPWVGGAILVLGAGYAAVSGAVTDAAQRLLRWARLADVSADRSAFAAIRLGIVLALVFIGMRAATGELNDTDVVQFYWGWLNEVRHLGGVKLSPDFPLIQDFTAGRGNGTYLLAAGVAPGLVSHVVSAAYCIMFAMLLRAFILQIAADVPEPFRRLSILVAEVASLATLWMLPGAVAFGKYHLQFAAWALGFLLVCLHISSRDDNAARRERLLVLPLAFAIPIGLAQFEAFIALLVVVAVAVAPHPWLSARRLLPILLAGCVGAGISLFGNWLFLGIPDLNPFPLFERFINGSRFDLWTSRLQQHYINYVNGGVLTLNSDDGVSTLRELRTLINELRNNWLPISLGFAGVVAAVMIASVPIGWRSLRHGLFLLLGAILGYGLYRGSLYITLSDLALSPTANRAALYGVATVIYLLAIRALGRPASSSYLLGLLGYWLVCTVFILAFHSGSMERLMRHVDAIGVSLVLLAMVCVMGRLARPGLFLPSASVNASAGVPVLLAIGIAFSLRAAVPTAAVDPPRHLLASTLGLQGRAHGLTHPMAQFGRCDEIARSVPASARVLFLNAYTAMAYCNNAVLLPRAMVVTPHESDFARELATSSFADADTVERSLRRLNINYFLFLKHDFEFWASGLSAPFRPGEFERRFDLLAETPSFYVLTWRGGGKPMPGEAVTAISELRRFAIQQAGFMLQNEFIGQWRIMANLRADRPKYQFGTQLDFSAKGWSALYADHGWYAAEPHGTWSIGPYAVLTLPLARPEAGPMRLTMDLMPFQIPQLPTRTVRVKANGVDVATWNFKLGEDYHERSIDLPPGIGLDPRGVVLTFDISDSVSQYALGLNRDWRPVGFSVRSLVLEPIATN</sequence>
<keyword evidence="1" id="KW-0472">Membrane</keyword>
<evidence type="ECO:0000313" key="3">
    <source>
        <dbReference type="Proteomes" id="UP000076574"/>
    </source>
</evidence>
<dbReference type="EMBL" id="LVYV01000055">
    <property type="protein sequence ID" value="KZD20658.1"/>
    <property type="molecule type" value="Genomic_DNA"/>
</dbReference>
<feature type="transmembrane region" description="Helical" evidence="1">
    <location>
        <begin position="139"/>
        <end position="159"/>
    </location>
</feature>
<organism evidence="2 3">
    <name type="scientific">Tardiphaga robiniae</name>
    <dbReference type="NCBI Taxonomy" id="943830"/>
    <lineage>
        <taxon>Bacteria</taxon>
        <taxon>Pseudomonadati</taxon>
        <taxon>Pseudomonadota</taxon>
        <taxon>Alphaproteobacteria</taxon>
        <taxon>Hyphomicrobiales</taxon>
        <taxon>Nitrobacteraceae</taxon>
        <taxon>Tardiphaga</taxon>
    </lineage>
</organism>
<dbReference type="RefSeq" id="WP_068738279.1">
    <property type="nucleotide sequence ID" value="NZ_LVYV01000055.1"/>
</dbReference>